<dbReference type="EMBL" id="VBTH01000031">
    <property type="protein sequence ID" value="TLQ03263.1"/>
    <property type="molecule type" value="Genomic_DNA"/>
</dbReference>
<dbReference type="Gene3D" id="1.10.260.40">
    <property type="entry name" value="lambda repressor-like DNA-binding domains"/>
    <property type="match status" value="1"/>
</dbReference>
<feature type="transmembrane region" description="Helical" evidence="2">
    <location>
        <begin position="151"/>
        <end position="168"/>
    </location>
</feature>
<dbReference type="InterPro" id="IPR010982">
    <property type="entry name" value="Lambda_DNA-bd_dom_sf"/>
</dbReference>
<dbReference type="AlphaFoldDB" id="A0A5R9BSS9"/>
<dbReference type="PANTHER" id="PTHR46558">
    <property type="entry name" value="TRACRIPTIONAL REGULATORY PROTEIN-RELATED-RELATED"/>
    <property type="match status" value="1"/>
</dbReference>
<keyword evidence="2" id="KW-1133">Transmembrane helix</keyword>
<evidence type="ECO:0000256" key="1">
    <source>
        <dbReference type="ARBA" id="ARBA00023125"/>
    </source>
</evidence>
<organism evidence="4 5">
    <name type="scientific">Pediococcus stilesii</name>
    <dbReference type="NCBI Taxonomy" id="331679"/>
    <lineage>
        <taxon>Bacteria</taxon>
        <taxon>Bacillati</taxon>
        <taxon>Bacillota</taxon>
        <taxon>Bacilli</taxon>
        <taxon>Lactobacillales</taxon>
        <taxon>Lactobacillaceae</taxon>
        <taxon>Pediococcus</taxon>
    </lineage>
</organism>
<comment type="caution">
    <text evidence="4">The sequence shown here is derived from an EMBL/GenBank/DDBJ whole genome shotgun (WGS) entry which is preliminary data.</text>
</comment>
<accession>A0A5R9BSS9</accession>
<keyword evidence="2" id="KW-0812">Transmembrane</keyword>
<dbReference type="GO" id="GO:0003677">
    <property type="term" value="F:DNA binding"/>
    <property type="evidence" value="ECO:0007669"/>
    <property type="project" value="UniProtKB-KW"/>
</dbReference>
<evidence type="ECO:0000313" key="4">
    <source>
        <dbReference type="EMBL" id="TLQ03263.1"/>
    </source>
</evidence>
<feature type="domain" description="HTH cro/C1-type" evidence="3">
    <location>
        <begin position="7"/>
        <end position="61"/>
    </location>
</feature>
<evidence type="ECO:0000313" key="5">
    <source>
        <dbReference type="Proteomes" id="UP000305541"/>
    </source>
</evidence>
<dbReference type="PROSITE" id="PS50943">
    <property type="entry name" value="HTH_CROC1"/>
    <property type="match status" value="1"/>
</dbReference>
<feature type="transmembrane region" description="Helical" evidence="2">
    <location>
        <begin position="174"/>
        <end position="192"/>
    </location>
</feature>
<dbReference type="Pfam" id="PF01381">
    <property type="entry name" value="HTH_3"/>
    <property type="match status" value="1"/>
</dbReference>
<feature type="transmembrane region" description="Helical" evidence="2">
    <location>
        <begin position="113"/>
        <end position="131"/>
    </location>
</feature>
<evidence type="ECO:0000256" key="2">
    <source>
        <dbReference type="SAM" id="Phobius"/>
    </source>
</evidence>
<name>A0A5R9BSS9_9LACO</name>
<keyword evidence="2" id="KW-0472">Membrane</keyword>
<dbReference type="SMART" id="SM00530">
    <property type="entry name" value="HTH_XRE"/>
    <property type="match status" value="1"/>
</dbReference>
<dbReference type="PANTHER" id="PTHR46558:SF13">
    <property type="entry name" value="HTH-TYPE TRANSCRIPTIONAL REGULATOR IMMR"/>
    <property type="match status" value="1"/>
</dbReference>
<dbReference type="CDD" id="cd00093">
    <property type="entry name" value="HTH_XRE"/>
    <property type="match status" value="1"/>
</dbReference>
<sequence>MKFGGRLKNARIELNLTQEQVARDFFITRQTISSWENEKTYPDIANLIKLSDYYHISLDILLKEDSGMKEYLEKKSVEKSIRPIFIILLIIDLLFLTLLILKIVNVIQFSNDVVLILNIFGILNAIALLQLSSFKMKMGIKNKKLIPNRNLSLSIGGILLIAGMLFLLLTNHVLISGILSGMGFAILVFYLFSKLNSKLS</sequence>
<keyword evidence="1" id="KW-0238">DNA-binding</keyword>
<evidence type="ECO:0000259" key="3">
    <source>
        <dbReference type="PROSITE" id="PS50943"/>
    </source>
</evidence>
<dbReference type="InterPro" id="IPR001387">
    <property type="entry name" value="Cro/C1-type_HTH"/>
</dbReference>
<gene>
    <name evidence="4" type="ORF">FEZ51_10105</name>
</gene>
<proteinExistence type="predicted"/>
<protein>
    <submittedName>
        <fullName evidence="4">Helix-turn-helix transcriptional regulator</fullName>
    </submittedName>
</protein>
<reference evidence="4 5" key="1">
    <citation type="submission" date="2019-05" db="EMBL/GenBank/DDBJ databases">
        <title>The metagenome of a microbial culture collection derived from dairy environment covers the genomic content of the human microbiome.</title>
        <authorList>
            <person name="Roder T."/>
            <person name="Wuthrich D."/>
            <person name="Sattari Z."/>
            <person name="Von Ah U."/>
            <person name="Bar C."/>
            <person name="Ronchi F."/>
            <person name="Macpherson A.J."/>
            <person name="Ganal-Vonarburg S.C."/>
            <person name="Bruggmann R."/>
            <person name="Vergeres G."/>
        </authorList>
    </citation>
    <scope>NUCLEOTIDE SEQUENCE [LARGE SCALE GENOMIC DNA]</scope>
    <source>
        <strain evidence="4 5">FAM 18815</strain>
    </source>
</reference>
<dbReference type="OrthoDB" id="4427456at2"/>
<dbReference type="RefSeq" id="WP_138474966.1">
    <property type="nucleotide sequence ID" value="NZ_VBTH01000031.1"/>
</dbReference>
<feature type="transmembrane region" description="Helical" evidence="2">
    <location>
        <begin position="84"/>
        <end position="107"/>
    </location>
</feature>
<dbReference type="Proteomes" id="UP000305541">
    <property type="component" value="Unassembled WGS sequence"/>
</dbReference>
<dbReference type="SUPFAM" id="SSF47413">
    <property type="entry name" value="lambda repressor-like DNA-binding domains"/>
    <property type="match status" value="1"/>
</dbReference>